<keyword evidence="4" id="KW-0813">Transport</keyword>
<evidence type="ECO:0000256" key="12">
    <source>
        <dbReference type="SAM" id="Phobius"/>
    </source>
</evidence>
<keyword evidence="10 12" id="KW-0472">Membrane</keyword>
<dbReference type="InterPro" id="IPR057291">
    <property type="entry name" value="CHX17_2nd"/>
</dbReference>
<evidence type="ECO:0000259" key="15">
    <source>
        <dbReference type="Pfam" id="PF23259"/>
    </source>
</evidence>
<evidence type="ECO:0000256" key="7">
    <source>
        <dbReference type="ARBA" id="ARBA00022958"/>
    </source>
</evidence>
<evidence type="ECO:0000256" key="6">
    <source>
        <dbReference type="ARBA" id="ARBA00022692"/>
    </source>
</evidence>
<evidence type="ECO:0008006" key="18">
    <source>
        <dbReference type="Google" id="ProtNLM"/>
    </source>
</evidence>
<evidence type="ECO:0000256" key="2">
    <source>
        <dbReference type="ARBA" id="ARBA00004119"/>
    </source>
</evidence>
<evidence type="ECO:0000256" key="9">
    <source>
        <dbReference type="ARBA" id="ARBA00023065"/>
    </source>
</evidence>
<dbReference type="Proteomes" id="UP000636800">
    <property type="component" value="Chromosome 6"/>
</dbReference>
<keyword evidence="7" id="KW-0630">Potassium</keyword>
<dbReference type="InterPro" id="IPR050794">
    <property type="entry name" value="CPA2_transporter"/>
</dbReference>
<comment type="caution">
    <text evidence="16">The sequence shown here is derived from an EMBL/GenBank/DDBJ whole genome shotgun (WGS) entry which is preliminary data.</text>
</comment>
<keyword evidence="5" id="KW-0633">Potassium transport</keyword>
<feature type="transmembrane region" description="Helical" evidence="12">
    <location>
        <begin position="248"/>
        <end position="266"/>
    </location>
</feature>
<dbReference type="PANTHER" id="PTHR32468">
    <property type="entry name" value="CATION/H + ANTIPORTER"/>
    <property type="match status" value="1"/>
</dbReference>
<evidence type="ECO:0000256" key="1">
    <source>
        <dbReference type="ARBA" id="ARBA00003198"/>
    </source>
</evidence>
<feature type="transmembrane region" description="Helical" evidence="12">
    <location>
        <begin position="368"/>
        <end position="387"/>
    </location>
</feature>
<sequence>MSTSSGIWLKDHPLDYSFPLLLAQMSIIFVASRLTHAALRPLGIPQVISHTIAGIILGPSCLCKSRRFQETIFPLRSWVHLDLVSQLAFILFIFVVGVKTDLSLIRRSGRKALCVAAIGTVLPYVVIIAAAVFHPGIIGDAGFGSVVTNLASCWAITSNTVVSCLLAEFNLLTSKLGRLAMSASLIAEFQAVILSVLFNSFYYGATIMNTLSFLLYFCAFITFVWLLARPLAIWIIRRTPGGSEIDETYFLVVVLLALGSSIIGDINGETPMAGPLLLGLLLPCGPPLGTALVDRLDGLVSSVFLPVFFAVAGLRTNFHEFSNNKLARQSNGYSNWSRAGYLIIVGTLGKFTGVIIPCIFCKIPLLDAFILALILNCHGVVEIFSFNNWEDYEEADGEVYSVSILALVVVGGTCGALLKALYGPSARFSARRRRTVQGLGHIGELRMLTCVHGEESVPPLLAFIDVIYPSAVSPICIYLLHLYPLVGQCHATLALYKGKCRRESRSFSNESASDRIVNSFRELERYFPPGRAVILPFIGVSPYATMHDDICSLSQDKMVDLVLLPFHRRINSGLSFPDTVHPAVRGVNTSVLLYAPCTVAILVDREFSCRPVYVFGTAHRVAAFFIGGGDDREALSLATRMLDNSAIDLTVFRFVLPKAMAGLDGAAEEEGLDNDAMEQFLIRHEGRERVGYQEVEVRDGAETVAAIKTMSENCSLILVGRGETRMSPATSGLEMWREFPELGVVGDILASPNFGCKASVLVVQHPASSAADVSEVKLPASRFGSCRKMQAKEDEQSADVEVEEIRDADSVRLMYVEVVKMAIQVRPVMSGEVKRDVEASLGG</sequence>
<dbReference type="GO" id="GO:1902600">
    <property type="term" value="P:proton transmembrane transport"/>
    <property type="evidence" value="ECO:0007669"/>
    <property type="project" value="InterPro"/>
</dbReference>
<feature type="transmembrane region" description="Helical" evidence="12">
    <location>
        <begin position="299"/>
        <end position="318"/>
    </location>
</feature>
<feature type="transmembrane region" description="Helical" evidence="12">
    <location>
        <begin position="112"/>
        <end position="134"/>
    </location>
</feature>
<feature type="domain" description="Cation/H+ exchanger transmembrane" evidence="13">
    <location>
        <begin position="35"/>
        <end position="411"/>
    </location>
</feature>
<dbReference type="InterPro" id="IPR038770">
    <property type="entry name" value="Na+/solute_symporter_sf"/>
</dbReference>
<dbReference type="AlphaFoldDB" id="A0A835QP75"/>
<dbReference type="Pfam" id="PF23259">
    <property type="entry name" value="CHX17_C"/>
    <property type="match status" value="1"/>
</dbReference>
<evidence type="ECO:0000259" key="14">
    <source>
        <dbReference type="Pfam" id="PF23256"/>
    </source>
</evidence>
<evidence type="ECO:0000256" key="8">
    <source>
        <dbReference type="ARBA" id="ARBA00022989"/>
    </source>
</evidence>
<evidence type="ECO:0000256" key="5">
    <source>
        <dbReference type="ARBA" id="ARBA00022538"/>
    </source>
</evidence>
<evidence type="ECO:0000256" key="4">
    <source>
        <dbReference type="ARBA" id="ARBA00022448"/>
    </source>
</evidence>
<name>A0A835QP75_VANPL</name>
<feature type="transmembrane region" description="Helical" evidence="12">
    <location>
        <begin position="213"/>
        <end position="236"/>
    </location>
</feature>
<feature type="domain" description="Cation/H(+) antiporter central" evidence="14">
    <location>
        <begin position="477"/>
        <end position="607"/>
    </location>
</feature>
<evidence type="ECO:0000259" key="13">
    <source>
        <dbReference type="Pfam" id="PF00999"/>
    </source>
</evidence>
<keyword evidence="8 12" id="KW-1133">Transmembrane helix</keyword>
<keyword evidence="9" id="KW-0406">Ion transport</keyword>
<comment type="subcellular location">
    <subcellularLocation>
        <location evidence="3">Membrane</location>
        <topology evidence="3">Multi-pass membrane protein</topology>
    </subcellularLocation>
    <subcellularLocation>
        <location evidence="2">Plastid</location>
        <location evidence="2">Chloroplast envelope</location>
    </subcellularLocation>
</comment>
<dbReference type="Pfam" id="PF00999">
    <property type="entry name" value="Na_H_Exchanger"/>
    <property type="match status" value="1"/>
</dbReference>
<feature type="transmembrane region" description="Helical" evidence="12">
    <location>
        <begin position="78"/>
        <end position="100"/>
    </location>
</feature>
<dbReference type="GO" id="GO:0006813">
    <property type="term" value="P:potassium ion transport"/>
    <property type="evidence" value="ECO:0007669"/>
    <property type="project" value="UniProtKB-KW"/>
</dbReference>
<gene>
    <name evidence="16" type="ORF">HPP92_013861</name>
</gene>
<keyword evidence="17" id="KW-1185">Reference proteome</keyword>
<dbReference type="GO" id="GO:0016020">
    <property type="term" value="C:membrane"/>
    <property type="evidence" value="ECO:0007669"/>
    <property type="project" value="UniProtKB-SubCell"/>
</dbReference>
<evidence type="ECO:0000256" key="10">
    <source>
        <dbReference type="ARBA" id="ARBA00023136"/>
    </source>
</evidence>
<proteinExistence type="inferred from homology"/>
<accession>A0A835QP75</accession>
<dbReference type="GO" id="GO:0012505">
    <property type="term" value="C:endomembrane system"/>
    <property type="evidence" value="ECO:0007669"/>
    <property type="project" value="TreeGrafter"/>
</dbReference>
<dbReference type="PANTHER" id="PTHR32468:SF102">
    <property type="entry name" value="OS08G0117800 PROTEIN"/>
    <property type="match status" value="1"/>
</dbReference>
<dbReference type="Gene3D" id="1.20.1530.20">
    <property type="match status" value="1"/>
</dbReference>
<dbReference type="GO" id="GO:0009941">
    <property type="term" value="C:chloroplast envelope"/>
    <property type="evidence" value="ECO:0007669"/>
    <property type="project" value="UniProtKB-SubCell"/>
</dbReference>
<comment type="similarity">
    <text evidence="11">Belongs to the monovalent cation:proton antiporter 2 (CPA2) transporter (TC 2.A.37) family. CHX (TC 2.A.37.4) subfamily.</text>
</comment>
<protein>
    <recommendedName>
        <fullName evidence="18">Cation/H+ exchanger domain-containing protein</fullName>
    </recommendedName>
</protein>
<organism evidence="16 17">
    <name type="scientific">Vanilla planifolia</name>
    <name type="common">Vanilla</name>
    <dbReference type="NCBI Taxonomy" id="51239"/>
    <lineage>
        <taxon>Eukaryota</taxon>
        <taxon>Viridiplantae</taxon>
        <taxon>Streptophyta</taxon>
        <taxon>Embryophyta</taxon>
        <taxon>Tracheophyta</taxon>
        <taxon>Spermatophyta</taxon>
        <taxon>Magnoliopsida</taxon>
        <taxon>Liliopsida</taxon>
        <taxon>Asparagales</taxon>
        <taxon>Orchidaceae</taxon>
        <taxon>Vanilloideae</taxon>
        <taxon>Vanilleae</taxon>
        <taxon>Vanilla</taxon>
    </lineage>
</organism>
<feature type="transmembrane region" description="Helical" evidence="12">
    <location>
        <begin position="399"/>
        <end position="422"/>
    </location>
</feature>
<feature type="transmembrane region" description="Helical" evidence="12">
    <location>
        <begin position="179"/>
        <end position="201"/>
    </location>
</feature>
<evidence type="ECO:0000256" key="11">
    <source>
        <dbReference type="ARBA" id="ARBA00038341"/>
    </source>
</evidence>
<dbReference type="EMBL" id="JADCNL010000006">
    <property type="protein sequence ID" value="KAG0477020.1"/>
    <property type="molecule type" value="Genomic_DNA"/>
</dbReference>
<dbReference type="GO" id="GO:0006885">
    <property type="term" value="P:regulation of pH"/>
    <property type="evidence" value="ECO:0007669"/>
    <property type="project" value="TreeGrafter"/>
</dbReference>
<feature type="transmembrane region" description="Helical" evidence="12">
    <location>
        <begin position="146"/>
        <end position="167"/>
    </location>
</feature>
<feature type="domain" description="Cation/H(+) antiporter C-terminal" evidence="15">
    <location>
        <begin position="621"/>
        <end position="765"/>
    </location>
</feature>
<evidence type="ECO:0000313" key="16">
    <source>
        <dbReference type="EMBL" id="KAG0477020.1"/>
    </source>
</evidence>
<dbReference type="GO" id="GO:0015297">
    <property type="term" value="F:antiporter activity"/>
    <property type="evidence" value="ECO:0007669"/>
    <property type="project" value="InterPro"/>
</dbReference>
<reference evidence="16 17" key="1">
    <citation type="journal article" date="2020" name="Nat. Food">
        <title>A phased Vanilla planifolia genome enables genetic improvement of flavour and production.</title>
        <authorList>
            <person name="Hasing T."/>
            <person name="Tang H."/>
            <person name="Brym M."/>
            <person name="Khazi F."/>
            <person name="Huang T."/>
            <person name="Chambers A.H."/>
        </authorList>
    </citation>
    <scope>NUCLEOTIDE SEQUENCE [LARGE SCALE GENOMIC DNA]</scope>
    <source>
        <tissue evidence="16">Leaf</tissue>
    </source>
</reference>
<dbReference type="InterPro" id="IPR057290">
    <property type="entry name" value="CHX17_C"/>
</dbReference>
<evidence type="ECO:0000256" key="3">
    <source>
        <dbReference type="ARBA" id="ARBA00004141"/>
    </source>
</evidence>
<evidence type="ECO:0000313" key="17">
    <source>
        <dbReference type="Proteomes" id="UP000636800"/>
    </source>
</evidence>
<feature type="transmembrane region" description="Helical" evidence="12">
    <location>
        <begin position="338"/>
        <end position="361"/>
    </location>
</feature>
<dbReference type="Pfam" id="PF23256">
    <property type="entry name" value="CHX17_2nd"/>
    <property type="match status" value="1"/>
</dbReference>
<dbReference type="InterPro" id="IPR006153">
    <property type="entry name" value="Cation/H_exchanger_TM"/>
</dbReference>
<comment type="function">
    <text evidence="1">May function as sodium-coupled metabolite transporter across the chloroplast envelope.</text>
</comment>
<keyword evidence="6 12" id="KW-0812">Transmembrane</keyword>